<evidence type="ECO:0008006" key="3">
    <source>
        <dbReference type="Google" id="ProtNLM"/>
    </source>
</evidence>
<protein>
    <recommendedName>
        <fullName evidence="3">Methyltransferase FkbM domain-containing protein</fullName>
    </recommendedName>
</protein>
<gene>
    <name evidence="1" type="ORF">SS37A_37140</name>
</gene>
<dbReference type="RefSeq" id="WP_281932123.1">
    <property type="nucleotide sequence ID" value="NZ_AP027143.1"/>
</dbReference>
<dbReference type="InterPro" id="IPR026913">
    <property type="entry name" value="METTL24"/>
</dbReference>
<keyword evidence="1" id="KW-0614">Plasmid</keyword>
<geneLocation type="plasmid" evidence="1 2">
    <name>pSS37A-Re-1</name>
</geneLocation>
<sequence>MNPLVEALALLTPFDIDRRKVRIGPETDGGYVFVDHIDPSQTILSYGISFEYRFDAEMAARGHRVYMFDHTIDGINATHPNMLYYKEGVAGVSSPEQCLYSIEDHLARFGIEGDRLILKMDVEGAEWDAIGMTPDTVLARFEQIVIEVHGVNAITDTGYREKFCFFFRKLNRLFTLFHVHANNCDGPNGLTIVSGIPVSPLLELSYVRNNVCNKFPSRTLYPTALDFPNVGAKDKLLWFFPFLPTFCSVDDFALCEERAELQERLRLSSAGRL</sequence>
<dbReference type="PANTHER" id="PTHR32026">
    <property type="entry name" value="METHYLTRANSFERASE-LIKE PROTEIN 24"/>
    <property type="match status" value="1"/>
</dbReference>
<proteinExistence type="predicted"/>
<dbReference type="PANTHER" id="PTHR32026:SF10">
    <property type="entry name" value="METHYLTRANSFERASE-LIKE PROTEIN 24-RELATED"/>
    <property type="match status" value="1"/>
</dbReference>
<evidence type="ECO:0000313" key="1">
    <source>
        <dbReference type="EMBL" id="BDV36184.1"/>
    </source>
</evidence>
<accession>A0ABN6VKX3</accession>
<dbReference type="Proteomes" id="UP001317629">
    <property type="component" value="Plasmid pSS37A-Re-1"/>
</dbReference>
<evidence type="ECO:0000313" key="2">
    <source>
        <dbReference type="Proteomes" id="UP001317629"/>
    </source>
</evidence>
<dbReference type="EMBL" id="AP027143">
    <property type="protein sequence ID" value="BDV36184.1"/>
    <property type="molecule type" value="Genomic_DNA"/>
</dbReference>
<name>A0ABN6VKX3_9HYPH</name>
<organism evidence="1 2">
    <name type="scientific">Methylocystis iwaonis</name>
    <dbReference type="NCBI Taxonomy" id="2885079"/>
    <lineage>
        <taxon>Bacteria</taxon>
        <taxon>Pseudomonadati</taxon>
        <taxon>Pseudomonadota</taxon>
        <taxon>Alphaproteobacteria</taxon>
        <taxon>Hyphomicrobiales</taxon>
        <taxon>Methylocystaceae</taxon>
        <taxon>Methylocystis</taxon>
    </lineage>
</organism>
<keyword evidence="2" id="KW-1185">Reference proteome</keyword>
<reference evidence="1 2" key="1">
    <citation type="journal article" date="2023" name="Int. J. Syst. Evol. Microbiol.">
        <title>Methylocystis iwaonis sp. nov., a type II methane-oxidizing bacterium from surface soil of a rice paddy field in Japan, and emended description of the genus Methylocystis (ex Whittenbury et al. 1970) Bowman et al. 1993.</title>
        <authorList>
            <person name="Kaise H."/>
            <person name="Sawadogo J.B."/>
            <person name="Alam M.S."/>
            <person name="Ueno C."/>
            <person name="Dianou D."/>
            <person name="Shinjo R."/>
            <person name="Asakawa S."/>
        </authorList>
    </citation>
    <scope>NUCLEOTIDE SEQUENCE [LARGE SCALE GENOMIC DNA]</scope>
    <source>
        <strain evidence="1 2">SS37A-Re</strain>
    </source>
</reference>